<organism evidence="4 5">
    <name type="scientific">Peptostreptococcus stomatis DSM 17678</name>
    <dbReference type="NCBI Taxonomy" id="596315"/>
    <lineage>
        <taxon>Bacteria</taxon>
        <taxon>Bacillati</taxon>
        <taxon>Bacillota</taxon>
        <taxon>Clostridia</taxon>
        <taxon>Peptostreptococcales</taxon>
        <taxon>Peptostreptococcaceae</taxon>
        <taxon>Peptostreptococcus</taxon>
    </lineage>
</organism>
<feature type="chain" id="PRO_5003133857" evidence="2">
    <location>
        <begin position="38"/>
        <end position="254"/>
    </location>
</feature>
<feature type="domain" description="PepSY" evidence="3">
    <location>
        <begin position="85"/>
        <end position="135"/>
    </location>
</feature>
<evidence type="ECO:0000259" key="3">
    <source>
        <dbReference type="Pfam" id="PF03413"/>
    </source>
</evidence>
<protein>
    <submittedName>
        <fullName evidence="4">Peptidase propeptide and YPEB domain protein</fullName>
    </submittedName>
</protein>
<dbReference type="GeneID" id="84801365"/>
<sequence>MKISKNNTRKRIEKKLLALSMCSILTLSLAGCGSKNADGGKEQQASGPSLVTELKSEKLIGLQAALLKFTTAEKAGSVSSVSLEEKEVPVKTDKQEDSQEAKTEKKYIYTLEVISKKGVSQTMTIDAKTGTVLGKTDNGPASAEMKSNLLGFVTLMDVDEAAQVATKASAKNYTQVLSYQLFAKNGKNVFSFKLYGGDAKNSETILVDATTGKTLTKADLEASQTSSTDTSTSSNSDTAGSSDNTGSSSQTNQE</sequence>
<accession>E0E4Z0</accession>
<dbReference type="PROSITE" id="PS51257">
    <property type="entry name" value="PROKAR_LIPOPROTEIN"/>
    <property type="match status" value="1"/>
</dbReference>
<keyword evidence="2" id="KW-0732">Signal</keyword>
<dbReference type="STRING" id="596315.HMPREF0634_0885"/>
<evidence type="ECO:0000313" key="4">
    <source>
        <dbReference type="EMBL" id="EFM64097.1"/>
    </source>
</evidence>
<proteinExistence type="predicted"/>
<dbReference type="AlphaFoldDB" id="E0E4Z0"/>
<gene>
    <name evidence="4" type="ORF">HMPREF0634_0885</name>
</gene>
<feature type="region of interest" description="Disordered" evidence="1">
    <location>
        <begin position="80"/>
        <end position="99"/>
    </location>
</feature>
<comment type="caution">
    <text evidence="4">The sequence shown here is derived from an EMBL/GenBank/DDBJ whole genome shotgun (WGS) entry which is preliminary data.</text>
</comment>
<dbReference type="InterPro" id="IPR025711">
    <property type="entry name" value="PepSY"/>
</dbReference>
<feature type="compositionally biased region" description="Low complexity" evidence="1">
    <location>
        <begin position="222"/>
        <end position="245"/>
    </location>
</feature>
<feature type="region of interest" description="Disordered" evidence="1">
    <location>
        <begin position="217"/>
        <end position="254"/>
    </location>
</feature>
<evidence type="ECO:0000256" key="2">
    <source>
        <dbReference type="SAM" id="SignalP"/>
    </source>
</evidence>
<dbReference type="OrthoDB" id="1749408at2"/>
<evidence type="ECO:0000313" key="5">
    <source>
        <dbReference type="Proteomes" id="UP000003244"/>
    </source>
</evidence>
<dbReference type="RefSeq" id="WP_007791137.1">
    <property type="nucleotide sequence ID" value="NZ_ADGQ01000071.1"/>
</dbReference>
<dbReference type="EMBL" id="ADGQ01000071">
    <property type="protein sequence ID" value="EFM64097.1"/>
    <property type="molecule type" value="Genomic_DNA"/>
</dbReference>
<dbReference type="Proteomes" id="UP000003244">
    <property type="component" value="Unassembled WGS sequence"/>
</dbReference>
<dbReference type="Pfam" id="PF03413">
    <property type="entry name" value="PepSY"/>
    <property type="match status" value="1"/>
</dbReference>
<feature type="compositionally biased region" description="Basic and acidic residues" evidence="1">
    <location>
        <begin position="83"/>
        <end position="99"/>
    </location>
</feature>
<name>E0E4Z0_9FIRM</name>
<feature type="signal peptide" evidence="2">
    <location>
        <begin position="1"/>
        <end position="37"/>
    </location>
</feature>
<keyword evidence="5" id="KW-1185">Reference proteome</keyword>
<reference evidence="4 5" key="1">
    <citation type="submission" date="2010-08" db="EMBL/GenBank/DDBJ databases">
        <authorList>
            <person name="Harkins D.M."/>
            <person name="Madupu R."/>
            <person name="Durkin A.S."/>
            <person name="Torralba M."/>
            <person name="Methe B."/>
            <person name="Sutton G.G."/>
            <person name="Nelson K.E."/>
        </authorList>
    </citation>
    <scope>NUCLEOTIDE SEQUENCE [LARGE SCALE GENOMIC DNA]</scope>
    <source>
        <strain evidence="4 5">DSM 17678</strain>
    </source>
</reference>
<evidence type="ECO:0000256" key="1">
    <source>
        <dbReference type="SAM" id="MobiDB-lite"/>
    </source>
</evidence>